<organism evidence="8">
    <name type="scientific">Candida tenuis (strain ATCC 10573 / BCRC 21748 / CBS 615 / JCM 9827 / NBRC 10315 / NRRL Y-1498 / VKM Y-70)</name>
    <name type="common">Yeast</name>
    <name type="synonym">Yamadazyma tenuis</name>
    <dbReference type="NCBI Taxonomy" id="590646"/>
    <lineage>
        <taxon>Eukaryota</taxon>
        <taxon>Fungi</taxon>
        <taxon>Dikarya</taxon>
        <taxon>Ascomycota</taxon>
        <taxon>Saccharomycotina</taxon>
        <taxon>Pichiomycetes</taxon>
        <taxon>Debaryomycetaceae</taxon>
        <taxon>Yamadazyma</taxon>
    </lineage>
</organism>
<dbReference type="PANTHER" id="PTHR10698">
    <property type="entry name" value="V-TYPE PROTON ATPASE SUBUNIT H"/>
    <property type="match status" value="1"/>
</dbReference>
<dbReference type="KEGG" id="cten:18250100"/>
<comment type="function">
    <text evidence="5">Subunit of the V1 complex of vacuolar(H+)-ATPase (V-ATPase), a multisubunit enzyme composed of a peripheral complex (V1) that hydrolyzes ATP and a membrane integral complex (V0) that translocates protons. V-ATPase is responsible for acidifying and maintaining the pH of intracellular compartments.</text>
</comment>
<keyword evidence="3 5" id="KW-0375">Hydrogen ion transport</keyword>
<evidence type="ECO:0000256" key="1">
    <source>
        <dbReference type="ARBA" id="ARBA00008613"/>
    </source>
</evidence>
<dbReference type="Pfam" id="PF03224">
    <property type="entry name" value="V-ATPase_H_N"/>
    <property type="match status" value="1"/>
</dbReference>
<comment type="subunit">
    <text evidence="5">V-ATPase is a heteromultimeric enzyme made up of two complexes: the ATP-hydrolytic V1 complex and the proton translocation V0 complex.</text>
</comment>
<dbReference type="Proteomes" id="UP000000707">
    <property type="component" value="Unassembled WGS sequence"/>
</dbReference>
<evidence type="ECO:0000256" key="4">
    <source>
        <dbReference type="ARBA" id="ARBA00023065"/>
    </source>
</evidence>
<dbReference type="GO" id="GO:0000329">
    <property type="term" value="C:fungal-type vacuole membrane"/>
    <property type="evidence" value="ECO:0007669"/>
    <property type="project" value="TreeGrafter"/>
</dbReference>
<name>G3AWE3_CANTC</name>
<evidence type="ECO:0000313" key="8">
    <source>
        <dbReference type="Proteomes" id="UP000000707"/>
    </source>
</evidence>
<dbReference type="Pfam" id="PF11698">
    <property type="entry name" value="V-ATPase_H_C"/>
    <property type="match status" value="1"/>
</dbReference>
<dbReference type="Gene3D" id="1.25.40.150">
    <property type="entry name" value="V-type ATPase, subunit H, C-terminal domain"/>
    <property type="match status" value="1"/>
</dbReference>
<dbReference type="GO" id="GO:0000221">
    <property type="term" value="C:vacuolar proton-transporting V-type ATPase, V1 domain"/>
    <property type="evidence" value="ECO:0007669"/>
    <property type="project" value="UniProtKB-UniRule"/>
</dbReference>
<keyword evidence="8" id="KW-1185">Reference proteome</keyword>
<gene>
    <name evidence="7" type="ORF">CANTEDRAFT_91685</name>
</gene>
<evidence type="ECO:0000256" key="2">
    <source>
        <dbReference type="ARBA" id="ARBA00022448"/>
    </source>
</evidence>
<evidence type="ECO:0000259" key="6">
    <source>
        <dbReference type="Pfam" id="PF11698"/>
    </source>
</evidence>
<dbReference type="SUPFAM" id="SSF48371">
    <property type="entry name" value="ARM repeat"/>
    <property type="match status" value="1"/>
</dbReference>
<dbReference type="InterPro" id="IPR016024">
    <property type="entry name" value="ARM-type_fold"/>
</dbReference>
<keyword evidence="2 5" id="KW-0813">Transport</keyword>
<evidence type="ECO:0000256" key="3">
    <source>
        <dbReference type="ARBA" id="ARBA00022781"/>
    </source>
</evidence>
<dbReference type="InterPro" id="IPR011989">
    <property type="entry name" value="ARM-like"/>
</dbReference>
<protein>
    <recommendedName>
        <fullName evidence="5">V-type proton ATPase subunit H</fullName>
    </recommendedName>
</protein>
<dbReference type="GeneID" id="18250100"/>
<comment type="similarity">
    <text evidence="1 5">Belongs to the V-ATPase H subunit family.</text>
</comment>
<dbReference type="EMBL" id="GL996510">
    <property type="protein sequence ID" value="EGV66522.1"/>
    <property type="molecule type" value="Genomic_DNA"/>
</dbReference>
<reference evidence="7 8" key="1">
    <citation type="journal article" date="2011" name="Proc. Natl. Acad. Sci. U.S.A.">
        <title>Comparative genomics of xylose-fermenting fungi for enhanced biofuel production.</title>
        <authorList>
            <person name="Wohlbach D.J."/>
            <person name="Kuo A."/>
            <person name="Sato T.K."/>
            <person name="Potts K.M."/>
            <person name="Salamov A.A."/>
            <person name="LaButti K.M."/>
            <person name="Sun H."/>
            <person name="Clum A."/>
            <person name="Pangilinan J.L."/>
            <person name="Lindquist E.A."/>
            <person name="Lucas S."/>
            <person name="Lapidus A."/>
            <person name="Jin M."/>
            <person name="Gunawan C."/>
            <person name="Balan V."/>
            <person name="Dale B.E."/>
            <person name="Jeffries T.W."/>
            <person name="Zinkel R."/>
            <person name="Barry K.W."/>
            <person name="Grigoriev I.V."/>
            <person name="Gasch A.P."/>
        </authorList>
    </citation>
    <scope>NUCLEOTIDE SEQUENCE [LARGE SCALE GENOMIC DNA]</scope>
    <source>
        <strain evidence="8">ATCC 10573 / BCRC 21748 / CBS 615 / JCM 9827 / NBRC 10315 / NRRL Y-1498 / VKM Y-70</strain>
    </source>
</reference>
<proteinExistence type="inferred from homology"/>
<keyword evidence="4 5" id="KW-0406">Ion transport</keyword>
<dbReference type="GO" id="GO:0046961">
    <property type="term" value="F:proton-transporting ATPase activity, rotational mechanism"/>
    <property type="evidence" value="ECO:0007669"/>
    <property type="project" value="UniProtKB-UniRule"/>
</dbReference>
<dbReference type="PANTHER" id="PTHR10698:SF0">
    <property type="entry name" value="V-TYPE PROTON ATPASE SUBUNIT H"/>
    <property type="match status" value="1"/>
</dbReference>
<dbReference type="Gene3D" id="1.25.10.10">
    <property type="entry name" value="Leucine-rich Repeat Variant"/>
    <property type="match status" value="1"/>
</dbReference>
<dbReference type="AlphaFoldDB" id="G3AWE3"/>
<dbReference type="eggNOG" id="KOG2759">
    <property type="taxonomic scope" value="Eukaryota"/>
</dbReference>
<evidence type="ECO:0000256" key="5">
    <source>
        <dbReference type="PIRNR" id="PIRNR032184"/>
    </source>
</evidence>
<sequence>MTIESSFAIDSQFLADQKKVIRERIIPWEGLSRANIISEDEANYIKILEKQSTENKNSTIANQVKLYASTLLNLLNKLDNNPRDDVLKSLLCLVNDLLIDLPEFGDELIKLTDVDAALPFEPFVKYLGHTDSVIKTLSLYNLTVLLVKASATKAIDDEIVSKAFREHTVLIHGNDVNYKFITIQLLQYLLIIKPFKLVYLKTDFAKNFKSLASIIDYSVANENLINSSNLQLIYNTLLNIWILSFNPKINKLIYQQNPQLIGDLLTLSKDSIKIKIIRISVSILKNFVSIVDSSSDKFKIIKVILHNDGLSLITNLKSRKISSNGSDEELTGDLNYLFDELNDIVKNKLTSFDEYLTELETPNLLSWSSPTHKSSEFWLENSNQFKENNFKLVKKIFEVLGTNSDNTNLQKVILLSDLQYLIGNLGQDLVDFINGNKDYKLLIMNLLDTNNDNELKYQSLKTIQLLVGHTY</sequence>
<dbReference type="OrthoDB" id="10263554at2759"/>
<dbReference type="InterPro" id="IPR038497">
    <property type="entry name" value="ATPase_V1-cplx_hsu_C_sf"/>
</dbReference>
<dbReference type="InterPro" id="IPR011987">
    <property type="entry name" value="ATPase_V1-cplx_hsu_C"/>
</dbReference>
<accession>G3AWE3</accession>
<dbReference type="InterPro" id="IPR004908">
    <property type="entry name" value="ATPase_V1-cplx_hsu"/>
</dbReference>
<dbReference type="HOGENOM" id="CLU_025709_4_0_1"/>
<dbReference type="PIRSF" id="PIRSF032184">
    <property type="entry name" value="ATPase_V1_H"/>
    <property type="match status" value="1"/>
</dbReference>
<dbReference type="STRING" id="590646.G3AWE3"/>
<evidence type="ECO:0000313" key="7">
    <source>
        <dbReference type="EMBL" id="EGV66522.1"/>
    </source>
</evidence>
<feature type="domain" description="ATPase V1 complex subunit H C-terminal" evidence="6">
    <location>
        <begin position="348"/>
        <end position="471"/>
    </location>
</feature>